<evidence type="ECO:0000256" key="13">
    <source>
        <dbReference type="RuleBase" id="RU003357"/>
    </source>
</evidence>
<evidence type="ECO:0000259" key="16">
    <source>
        <dbReference type="Pfam" id="PF07715"/>
    </source>
</evidence>
<dbReference type="GO" id="GO:0009279">
    <property type="term" value="C:cell outer membrane"/>
    <property type="evidence" value="ECO:0007669"/>
    <property type="project" value="UniProtKB-SubCell"/>
</dbReference>
<organism evidence="17 18">
    <name type="scientific">Oligella urethralis DNF00040</name>
    <dbReference type="NCBI Taxonomy" id="1401065"/>
    <lineage>
        <taxon>Bacteria</taxon>
        <taxon>Pseudomonadati</taxon>
        <taxon>Pseudomonadota</taxon>
        <taxon>Betaproteobacteria</taxon>
        <taxon>Burkholderiales</taxon>
        <taxon>Alcaligenaceae</taxon>
        <taxon>Oligella</taxon>
    </lineage>
</organism>
<dbReference type="PROSITE" id="PS01156">
    <property type="entry name" value="TONB_DEPENDENT_REC_2"/>
    <property type="match status" value="1"/>
</dbReference>
<evidence type="ECO:0000256" key="14">
    <source>
        <dbReference type="SAM" id="SignalP"/>
    </source>
</evidence>
<feature type="signal peptide" evidence="14">
    <location>
        <begin position="1"/>
        <end position="22"/>
    </location>
</feature>
<evidence type="ECO:0000256" key="4">
    <source>
        <dbReference type="ARBA" id="ARBA00022452"/>
    </source>
</evidence>
<evidence type="ECO:0000256" key="1">
    <source>
        <dbReference type="ARBA" id="ARBA00004571"/>
    </source>
</evidence>
<dbReference type="InterPro" id="IPR010917">
    <property type="entry name" value="TonB_rcpt_CS"/>
</dbReference>
<evidence type="ECO:0000256" key="12">
    <source>
        <dbReference type="PROSITE-ProRule" id="PRU10144"/>
    </source>
</evidence>
<dbReference type="InterPro" id="IPR012910">
    <property type="entry name" value="Plug_dom"/>
</dbReference>
<evidence type="ECO:0000256" key="7">
    <source>
        <dbReference type="ARBA" id="ARBA00023077"/>
    </source>
</evidence>
<dbReference type="GO" id="GO:0044718">
    <property type="term" value="P:siderophore transmembrane transport"/>
    <property type="evidence" value="ECO:0007669"/>
    <property type="project" value="TreeGrafter"/>
</dbReference>
<keyword evidence="3 11" id="KW-0813">Transport</keyword>
<dbReference type="PANTHER" id="PTHR30069:SF50">
    <property type="entry name" value="TONB-DEPENDENT RECEPTOR HI_1217-RELATED"/>
    <property type="match status" value="1"/>
</dbReference>
<keyword evidence="18" id="KW-1185">Reference proteome</keyword>
<proteinExistence type="inferred from homology"/>
<feature type="domain" description="TonB-dependent receptor plug" evidence="16">
    <location>
        <begin position="57"/>
        <end position="163"/>
    </location>
</feature>
<keyword evidence="7 13" id="KW-0798">TonB box</keyword>
<feature type="short sequence motif" description="TonB C-terminal box" evidence="12">
    <location>
        <begin position="730"/>
        <end position="747"/>
    </location>
</feature>
<dbReference type="Proteomes" id="UP000029629">
    <property type="component" value="Unassembled WGS sequence"/>
</dbReference>
<keyword evidence="9" id="KW-0675">Receptor</keyword>
<comment type="subcellular location">
    <subcellularLocation>
        <location evidence="1 11">Cell outer membrane</location>
        <topology evidence="1 11">Multi-pass membrane protein</topology>
    </subcellularLocation>
</comment>
<keyword evidence="6 14" id="KW-0732">Signal</keyword>
<evidence type="ECO:0000256" key="5">
    <source>
        <dbReference type="ARBA" id="ARBA00022692"/>
    </source>
</evidence>
<evidence type="ECO:0000256" key="3">
    <source>
        <dbReference type="ARBA" id="ARBA00022448"/>
    </source>
</evidence>
<dbReference type="PANTHER" id="PTHR30069">
    <property type="entry name" value="TONB-DEPENDENT OUTER MEMBRANE RECEPTOR"/>
    <property type="match status" value="1"/>
</dbReference>
<dbReference type="Pfam" id="PF07715">
    <property type="entry name" value="Plug"/>
    <property type="match status" value="1"/>
</dbReference>
<dbReference type="PROSITE" id="PS52016">
    <property type="entry name" value="TONB_DEPENDENT_REC_3"/>
    <property type="match status" value="1"/>
</dbReference>
<dbReference type="eggNOG" id="COG4771">
    <property type="taxonomic scope" value="Bacteria"/>
</dbReference>
<dbReference type="Pfam" id="PF00593">
    <property type="entry name" value="TonB_dep_Rec_b-barrel"/>
    <property type="match status" value="1"/>
</dbReference>
<keyword evidence="4 11" id="KW-1134">Transmembrane beta strand</keyword>
<comment type="similarity">
    <text evidence="2 11 13">Belongs to the TonB-dependent receptor family.</text>
</comment>
<evidence type="ECO:0008006" key="19">
    <source>
        <dbReference type="Google" id="ProtNLM"/>
    </source>
</evidence>
<feature type="chain" id="PRO_5001916771" description="TonB-dependent receptor" evidence="14">
    <location>
        <begin position="23"/>
        <end position="747"/>
    </location>
</feature>
<evidence type="ECO:0000313" key="17">
    <source>
        <dbReference type="EMBL" id="KGF26144.1"/>
    </source>
</evidence>
<name>A0A096AYM2_9BURK</name>
<reference evidence="17 18" key="1">
    <citation type="submission" date="2014-07" db="EMBL/GenBank/DDBJ databases">
        <authorList>
            <person name="McCorrison J."/>
            <person name="Sanka R."/>
            <person name="Torralba M."/>
            <person name="Gillis M."/>
            <person name="Haft D.H."/>
            <person name="Methe B."/>
            <person name="Sutton G."/>
            <person name="Nelson K.E."/>
        </authorList>
    </citation>
    <scope>NUCLEOTIDE SEQUENCE [LARGE SCALE GENOMIC DNA]</scope>
    <source>
        <strain evidence="17 18">DNF00040</strain>
    </source>
</reference>
<evidence type="ECO:0000256" key="11">
    <source>
        <dbReference type="PROSITE-ProRule" id="PRU01360"/>
    </source>
</evidence>
<evidence type="ECO:0000256" key="9">
    <source>
        <dbReference type="ARBA" id="ARBA00023170"/>
    </source>
</evidence>
<dbReference type="InterPro" id="IPR036942">
    <property type="entry name" value="Beta-barrel_TonB_sf"/>
</dbReference>
<gene>
    <name evidence="17" type="ORF">HMPREF2130_10600</name>
</gene>
<keyword evidence="5 11" id="KW-0812">Transmembrane</keyword>
<evidence type="ECO:0000259" key="15">
    <source>
        <dbReference type="Pfam" id="PF00593"/>
    </source>
</evidence>
<evidence type="ECO:0000256" key="8">
    <source>
        <dbReference type="ARBA" id="ARBA00023136"/>
    </source>
</evidence>
<dbReference type="Gene3D" id="2.40.170.20">
    <property type="entry name" value="TonB-dependent receptor, beta-barrel domain"/>
    <property type="match status" value="1"/>
</dbReference>
<sequence>MKLNKILSSLLMMVFFSTPALAQESIDFDELEITGEKVTQQRKGFYTAGAVSSVGENKRLENLDSVVRALPGTYTNIDPTQGTVNINIRGVSGFGRVNTMIDGVPQTFYGTSSNSSNRYHSEEGDGYGPSSQFGAMVDQSFLVGVDINRGYASGSHGVNALAGSANLRTIGVDDVVQEGNHFGLLSKSSIGSNGLGRSGMVTLGGKYYFNDNGSVGAIFGYSGSHITSNYKDGDGNSFNKNDFAKRLEQSPRSWLSKFEFKPNEYNSLILSGSEYRNDVGGRDTQRQSYSLGYQLNPNSPWIDLKVLAAYTRNRQDFHDDATVWLLEKAKTSNTSTYLDVNNTSQFNWYSNEVAFTYGASYLSNKYERKAIAVNHDNFEYTPFSPSGKQELKSAYLTTDLKRGIFNLNTNLTYTHGTVKGFKPACSSELSAITCFPSYAANMKLKSKALNFSTMLAMDVNDWFKPFVSYSQNTRVPNTQEVFFNNEGSGSMNPFLKPEKSKVVQIGFNTTKEHVFRDNDFLGMKLVGYTSRINNYIHSQSFYLLNNGDLTSGITDGNIGDINPGFHAQIYNNFPHPVKQRGIEFDLNYDASQFFTTLSYSYQKSSFPVDATSKTGVGFGTVAVTELPRHVGSLTVGGRFLDEDLTLGAILKYTGKSKRMLPAASDIDEQDVLEEIPHIPMLVDVFANYRVNKHILIKASIQNLTNRNYVDALNALNSTASQAGEGYTYRYTNTARGRTYQLGAEIRF</sequence>
<evidence type="ECO:0000256" key="2">
    <source>
        <dbReference type="ARBA" id="ARBA00009810"/>
    </source>
</evidence>
<evidence type="ECO:0000256" key="6">
    <source>
        <dbReference type="ARBA" id="ARBA00022729"/>
    </source>
</evidence>
<evidence type="ECO:0000313" key="18">
    <source>
        <dbReference type="Proteomes" id="UP000029629"/>
    </source>
</evidence>
<accession>A0A096AYM2</accession>
<dbReference type="AlphaFoldDB" id="A0A096AYM2"/>
<keyword evidence="8 11" id="KW-0472">Membrane</keyword>
<evidence type="ECO:0000256" key="10">
    <source>
        <dbReference type="ARBA" id="ARBA00023237"/>
    </source>
</evidence>
<protein>
    <recommendedName>
        <fullName evidence="19">TonB-dependent receptor</fullName>
    </recommendedName>
</protein>
<dbReference type="InterPro" id="IPR039426">
    <property type="entry name" value="TonB-dep_rcpt-like"/>
</dbReference>
<dbReference type="InterPro" id="IPR000531">
    <property type="entry name" value="Beta-barrel_TonB"/>
</dbReference>
<dbReference type="InterPro" id="IPR037066">
    <property type="entry name" value="Plug_dom_sf"/>
</dbReference>
<feature type="domain" description="TonB-dependent receptor-like beta-barrel" evidence="15">
    <location>
        <begin position="236"/>
        <end position="703"/>
    </location>
</feature>
<dbReference type="GO" id="GO:0015344">
    <property type="term" value="F:siderophore uptake transmembrane transporter activity"/>
    <property type="evidence" value="ECO:0007669"/>
    <property type="project" value="TreeGrafter"/>
</dbReference>
<keyword evidence="10 11" id="KW-0998">Cell outer membrane</keyword>
<dbReference type="SUPFAM" id="SSF56935">
    <property type="entry name" value="Porins"/>
    <property type="match status" value="1"/>
</dbReference>
<dbReference type="Gene3D" id="2.170.130.10">
    <property type="entry name" value="TonB-dependent receptor, plug domain"/>
    <property type="match status" value="1"/>
</dbReference>
<dbReference type="EMBL" id="JRNI01000079">
    <property type="protein sequence ID" value="KGF26144.1"/>
    <property type="molecule type" value="Genomic_DNA"/>
</dbReference>
<comment type="caution">
    <text evidence="17">The sequence shown here is derived from an EMBL/GenBank/DDBJ whole genome shotgun (WGS) entry which is preliminary data.</text>
</comment>